<accession>A0A9W8IX05</accession>
<proteinExistence type="inferred from homology"/>
<dbReference type="Gene3D" id="1.10.10.60">
    <property type="entry name" value="Homeodomain-like"/>
    <property type="match status" value="1"/>
</dbReference>
<feature type="non-terminal residue" evidence="9">
    <location>
        <position position="572"/>
    </location>
</feature>
<gene>
    <name evidence="9" type="ORF">H1R20_g15784</name>
</gene>
<sequence>MDEVVLQDLGSLQQSFTSSLREESSTLSTFLASWSKFNEFVHSCHDTLKAETLDLVYSFANSVSVVASSMVDISVTSTALMDQFSTEVLEILGPAEQLNGHTRNPSYIESCYQWLHQNHHNPYPSARVRDEICRESRSPRKDVDAWFVDARKRIGWNALRRDRFGNRRADIVEAATQFFLGQEKQGKPLEPSIENAFIQIEHNITSLFNSKFEQSPLAKKLDCAVKDMTAGMKEQLEEDRSCRRSQRRKRREYPTPDHSPSSSRGSLPPSPSTFSDCTLASTASFQKRRAPSVDTDDDNVDNRPTKRHRYSSESPSNIVTHLPSPAPSTELDVSLDQSPLEPRPTLLEFDNGTSRKRKRCLSDVVAARIKSPRTSPRPQAVSNPCPAPSMPSDSLEEWLSGILRSDFSTLMDMPPPVSVEVPDSSLPVQVESFSGWPESMIPEPAKNNDPFNSSSTEALPESFPLNDTDWLNHPVFNFETNDVPAMPTTFNDPQSSFNFSSLGLTITDPFHIPSLPTPWPHDLPFGTTYGITSNNEFPPPPLTAVPELEKQAKLQELRLLETRAFQLLAEIS</sequence>
<feature type="compositionally biased region" description="Polar residues" evidence="5">
    <location>
        <begin position="273"/>
        <end position="285"/>
    </location>
</feature>
<evidence type="ECO:0008006" key="11">
    <source>
        <dbReference type="Google" id="ProtNLM"/>
    </source>
</evidence>
<dbReference type="Proteomes" id="UP001140091">
    <property type="component" value="Unassembled WGS sequence"/>
</dbReference>
<keyword evidence="4" id="KW-0539">Nucleus</keyword>
<evidence type="ECO:0000256" key="1">
    <source>
        <dbReference type="ARBA" id="ARBA00005800"/>
    </source>
</evidence>
<dbReference type="OrthoDB" id="250329at2759"/>
<keyword evidence="10" id="KW-1185">Reference proteome</keyword>
<keyword evidence="2" id="KW-0238">DNA-binding</keyword>
<evidence type="ECO:0000256" key="2">
    <source>
        <dbReference type="ARBA" id="ARBA00023125"/>
    </source>
</evidence>
<dbReference type="InterPro" id="IPR024441">
    <property type="entry name" value="Homeodomain1_C"/>
</dbReference>
<comment type="similarity">
    <text evidence="1">Belongs to the TALE/M-ATYP homeobox family.</text>
</comment>
<dbReference type="InterPro" id="IPR009057">
    <property type="entry name" value="Homeodomain-like_sf"/>
</dbReference>
<dbReference type="GO" id="GO:0006355">
    <property type="term" value="P:regulation of DNA-templated transcription"/>
    <property type="evidence" value="ECO:0007669"/>
    <property type="project" value="InterPro"/>
</dbReference>
<evidence type="ECO:0000259" key="8">
    <source>
        <dbReference type="Pfam" id="PF12737"/>
    </source>
</evidence>
<evidence type="ECO:0000256" key="4">
    <source>
        <dbReference type="ARBA" id="ARBA00023242"/>
    </source>
</evidence>
<dbReference type="Pfam" id="PF05920">
    <property type="entry name" value="Homeobox_KN"/>
    <property type="match status" value="1"/>
</dbReference>
<dbReference type="Pfam" id="PF12737">
    <property type="entry name" value="Mating_C"/>
    <property type="match status" value="1"/>
</dbReference>
<dbReference type="SUPFAM" id="SSF46689">
    <property type="entry name" value="Homeodomain-like"/>
    <property type="match status" value="1"/>
</dbReference>
<comment type="caution">
    <text evidence="9">The sequence shown here is derived from an EMBL/GenBank/DDBJ whole genome shotgun (WGS) entry which is preliminary data.</text>
</comment>
<dbReference type="GO" id="GO:0003677">
    <property type="term" value="F:DNA binding"/>
    <property type="evidence" value="ECO:0007669"/>
    <property type="project" value="UniProtKB-KW"/>
</dbReference>
<keyword evidence="3" id="KW-0371">Homeobox</keyword>
<dbReference type="InterPro" id="IPR024333">
    <property type="entry name" value="Mating-type_A-alpha/beta_1_N"/>
</dbReference>
<dbReference type="Pfam" id="PF12731">
    <property type="entry name" value="Mating_N"/>
    <property type="match status" value="1"/>
</dbReference>
<reference evidence="9" key="1">
    <citation type="submission" date="2022-06" db="EMBL/GenBank/DDBJ databases">
        <title>Genome Sequence of Candolleomyces eurysporus.</title>
        <authorList>
            <person name="Buettner E."/>
        </authorList>
    </citation>
    <scope>NUCLEOTIDE SEQUENCE</scope>
    <source>
        <strain evidence="9">VTCC 930004</strain>
    </source>
</reference>
<dbReference type="InterPro" id="IPR001356">
    <property type="entry name" value="HD"/>
</dbReference>
<dbReference type="InterPro" id="IPR008422">
    <property type="entry name" value="KN_HD"/>
</dbReference>
<feature type="region of interest" description="Disordered" evidence="5">
    <location>
        <begin position="232"/>
        <end position="358"/>
    </location>
</feature>
<dbReference type="AlphaFoldDB" id="A0A9W8IX05"/>
<feature type="domain" description="KN homeodomain" evidence="6">
    <location>
        <begin position="114"/>
        <end position="153"/>
    </location>
</feature>
<dbReference type="CDD" id="cd00086">
    <property type="entry name" value="homeodomain"/>
    <property type="match status" value="1"/>
</dbReference>
<name>A0A9W8IX05_9AGAR</name>
<evidence type="ECO:0000259" key="6">
    <source>
        <dbReference type="Pfam" id="PF05920"/>
    </source>
</evidence>
<evidence type="ECO:0000256" key="5">
    <source>
        <dbReference type="SAM" id="MobiDB-lite"/>
    </source>
</evidence>
<organism evidence="9 10">
    <name type="scientific">Candolleomyces eurysporus</name>
    <dbReference type="NCBI Taxonomy" id="2828524"/>
    <lineage>
        <taxon>Eukaryota</taxon>
        <taxon>Fungi</taxon>
        <taxon>Dikarya</taxon>
        <taxon>Basidiomycota</taxon>
        <taxon>Agaricomycotina</taxon>
        <taxon>Agaricomycetes</taxon>
        <taxon>Agaricomycetidae</taxon>
        <taxon>Agaricales</taxon>
        <taxon>Agaricineae</taxon>
        <taxon>Psathyrellaceae</taxon>
        <taxon>Candolleomyces</taxon>
    </lineage>
</organism>
<feature type="compositionally biased region" description="Polar residues" evidence="5">
    <location>
        <begin position="372"/>
        <end position="382"/>
    </location>
</feature>
<feature type="domain" description="Mating-type protein C-terminal" evidence="8">
    <location>
        <begin position="191"/>
        <end position="572"/>
    </location>
</feature>
<feature type="region of interest" description="Disordered" evidence="5">
    <location>
        <begin position="371"/>
        <end position="394"/>
    </location>
</feature>
<evidence type="ECO:0000256" key="3">
    <source>
        <dbReference type="ARBA" id="ARBA00023155"/>
    </source>
</evidence>
<evidence type="ECO:0000259" key="7">
    <source>
        <dbReference type="Pfam" id="PF12731"/>
    </source>
</evidence>
<protein>
    <recommendedName>
        <fullName evidence="11">Homeodomain mating-type protein</fullName>
    </recommendedName>
</protein>
<feature type="domain" description="Mating-type protein A-alpha/beta 1 N-terminal" evidence="7">
    <location>
        <begin position="2"/>
        <end position="86"/>
    </location>
</feature>
<dbReference type="EMBL" id="JANBPK010001626">
    <property type="protein sequence ID" value="KAJ2921313.1"/>
    <property type="molecule type" value="Genomic_DNA"/>
</dbReference>
<evidence type="ECO:0000313" key="10">
    <source>
        <dbReference type="Proteomes" id="UP001140091"/>
    </source>
</evidence>
<evidence type="ECO:0000313" key="9">
    <source>
        <dbReference type="EMBL" id="KAJ2921313.1"/>
    </source>
</evidence>